<dbReference type="EMBL" id="VFQX01000016">
    <property type="protein sequence ID" value="KAF0981065.1"/>
    <property type="molecule type" value="Genomic_DNA"/>
</dbReference>
<gene>
    <name evidence="2" type="ORF">FDP41_012853</name>
</gene>
<protein>
    <submittedName>
        <fullName evidence="2">Uncharacterized protein</fullName>
    </submittedName>
</protein>
<name>A0A6A5C6F3_NAEFO</name>
<comment type="caution">
    <text evidence="2">The sequence shown here is derived from an EMBL/GenBank/DDBJ whole genome shotgun (WGS) entry which is preliminary data.</text>
</comment>
<dbReference type="VEuPathDB" id="AmoebaDB:FDP41_012853"/>
<sequence>MMSGGANSGSSSLMSDELLDATFKNDLLRVWDTRNSNSSKCTKAFQVSPMASNSSSQQLSLDNSSSGTSIESSSSISSAPIVSFDFYSRPESDQLFAIQPDRILYCKAYSFVSSRPQLPPPQFKVAGSIDARAGIKQKKLPPKKKRDIPIDCENREVLHCESIAERTLSGNMVGMNGSDSSAFSSGGNYTDVKYLPLHKLLLIPTDNGRVKVFS</sequence>
<accession>A0A6A5C6F3</accession>
<organism evidence="2 3">
    <name type="scientific">Naegleria fowleri</name>
    <name type="common">Brain eating amoeba</name>
    <dbReference type="NCBI Taxonomy" id="5763"/>
    <lineage>
        <taxon>Eukaryota</taxon>
        <taxon>Discoba</taxon>
        <taxon>Heterolobosea</taxon>
        <taxon>Tetramitia</taxon>
        <taxon>Eutetramitia</taxon>
        <taxon>Vahlkampfiidae</taxon>
        <taxon>Naegleria</taxon>
    </lineage>
</organism>
<proteinExistence type="predicted"/>
<dbReference type="AlphaFoldDB" id="A0A6A5C6F3"/>
<feature type="region of interest" description="Disordered" evidence="1">
    <location>
        <begin position="44"/>
        <end position="74"/>
    </location>
</feature>
<evidence type="ECO:0000313" key="3">
    <source>
        <dbReference type="Proteomes" id="UP000444721"/>
    </source>
</evidence>
<evidence type="ECO:0000313" key="2">
    <source>
        <dbReference type="EMBL" id="KAF0981065.1"/>
    </source>
</evidence>
<dbReference type="VEuPathDB" id="AmoebaDB:NfTy_079860"/>
<dbReference type="RefSeq" id="XP_044565778.1">
    <property type="nucleotide sequence ID" value="XM_044703418.1"/>
</dbReference>
<dbReference type="VEuPathDB" id="AmoebaDB:NF0052060"/>
<evidence type="ECO:0000256" key="1">
    <source>
        <dbReference type="SAM" id="MobiDB-lite"/>
    </source>
</evidence>
<feature type="compositionally biased region" description="Low complexity" evidence="1">
    <location>
        <begin position="52"/>
        <end position="74"/>
    </location>
</feature>
<reference evidence="2 3" key="1">
    <citation type="journal article" date="2019" name="Sci. Rep.">
        <title>Nanopore sequencing improves the draft genome of the human pathogenic amoeba Naegleria fowleri.</title>
        <authorList>
            <person name="Liechti N."/>
            <person name="Schurch N."/>
            <person name="Bruggmann R."/>
            <person name="Wittwer M."/>
        </authorList>
    </citation>
    <scope>NUCLEOTIDE SEQUENCE [LARGE SCALE GENOMIC DNA]</scope>
    <source>
        <strain evidence="2 3">ATCC 30894</strain>
    </source>
</reference>
<dbReference type="Proteomes" id="UP000444721">
    <property type="component" value="Unassembled WGS sequence"/>
</dbReference>
<dbReference type="GeneID" id="68120068"/>
<keyword evidence="3" id="KW-1185">Reference proteome</keyword>